<evidence type="ECO:0000313" key="7">
    <source>
        <dbReference type="Proteomes" id="UP000664132"/>
    </source>
</evidence>
<dbReference type="InterPro" id="IPR000210">
    <property type="entry name" value="BTB/POZ_dom"/>
</dbReference>
<dbReference type="AlphaFoldDB" id="A0A8H7TFD1"/>
<dbReference type="GO" id="GO:0006355">
    <property type="term" value="P:regulation of DNA-templated transcription"/>
    <property type="evidence" value="ECO:0007669"/>
    <property type="project" value="TreeGrafter"/>
</dbReference>
<dbReference type="GO" id="GO:0000785">
    <property type="term" value="C:chromatin"/>
    <property type="evidence" value="ECO:0007669"/>
    <property type="project" value="TreeGrafter"/>
</dbReference>
<keyword evidence="7" id="KW-1185">Reference proteome</keyword>
<dbReference type="Proteomes" id="UP000664132">
    <property type="component" value="Unassembled WGS sequence"/>
</dbReference>
<evidence type="ECO:0008006" key="8">
    <source>
        <dbReference type="Google" id="ProtNLM"/>
    </source>
</evidence>
<organism evidence="6 7">
    <name type="scientific">Cadophora malorum</name>
    <dbReference type="NCBI Taxonomy" id="108018"/>
    <lineage>
        <taxon>Eukaryota</taxon>
        <taxon>Fungi</taxon>
        <taxon>Dikarya</taxon>
        <taxon>Ascomycota</taxon>
        <taxon>Pezizomycotina</taxon>
        <taxon>Leotiomycetes</taxon>
        <taxon>Helotiales</taxon>
        <taxon>Ploettnerulaceae</taxon>
        <taxon>Cadophora</taxon>
    </lineage>
</organism>
<dbReference type="InterPro" id="IPR050935">
    <property type="entry name" value="Bromo_chromatin_reader"/>
</dbReference>
<comment type="caution">
    <text evidence="6">The sequence shown here is derived from an EMBL/GenBank/DDBJ whole genome shotgun (WGS) entry which is preliminary data.</text>
</comment>
<evidence type="ECO:0000313" key="6">
    <source>
        <dbReference type="EMBL" id="KAG4418627.1"/>
    </source>
</evidence>
<protein>
    <recommendedName>
        <fullName evidence="8">Bromodomain-containing protein</fullName>
    </recommendedName>
</protein>
<feature type="region of interest" description="Disordered" evidence="3">
    <location>
        <begin position="323"/>
        <end position="386"/>
    </location>
</feature>
<dbReference type="GO" id="GO:0005634">
    <property type="term" value="C:nucleus"/>
    <property type="evidence" value="ECO:0007669"/>
    <property type="project" value="TreeGrafter"/>
</dbReference>
<dbReference type="PROSITE" id="PS50014">
    <property type="entry name" value="BROMODOMAIN_2"/>
    <property type="match status" value="1"/>
</dbReference>
<feature type="compositionally biased region" description="Polar residues" evidence="3">
    <location>
        <begin position="1"/>
        <end position="10"/>
    </location>
</feature>
<keyword evidence="1 2" id="KW-0103">Bromodomain</keyword>
<dbReference type="Gene3D" id="3.30.710.10">
    <property type="entry name" value="Potassium Channel Kv1.1, Chain A"/>
    <property type="match status" value="1"/>
</dbReference>
<feature type="domain" description="BTB" evidence="5">
    <location>
        <begin position="121"/>
        <end position="191"/>
    </location>
</feature>
<dbReference type="InterPro" id="IPR001487">
    <property type="entry name" value="Bromodomain"/>
</dbReference>
<dbReference type="InterPro" id="IPR036427">
    <property type="entry name" value="Bromodomain-like_sf"/>
</dbReference>
<evidence type="ECO:0000256" key="2">
    <source>
        <dbReference type="PROSITE-ProRule" id="PRU00035"/>
    </source>
</evidence>
<name>A0A8H7TFD1_9HELO</name>
<sequence>MAEMNSNDGDNNVFGHQKNAMMPLTENGGEPPSSTTKFSPEELVYYGSSTIAYKNSTPVLHPQASSSAPKQTHPRTFQPARQPAPRPSTPRFEVMSYQGVDLTAEAGEASSTVSWHEAHPLFVIILVGPDEIPFGVQKDLLCAQSPYYREYFTKNGGDNQVEFIVKLPDTTVDIFGCFQTFIYTGKVYDRAHGRAIPDYPLLMGVWKLATKLRMAPLRVAVLDTMSERRQETSCIPGTPLLIQAWKETREGSGLRHMLIGWAAEHMRTSPEARNAFAKSLPHEILSELVVVMSELPATPAFTPQAVRHQQPVMQPMAAAQVDLEPAPPRPSNKRSRKSDVGASTVGPDDLYEIKPVVKKQARRSEPVRRKSKAHTSSSDGAPLSPEADLEYCRGMISRMVLGPGYWTRLVKAFKHPVDPVADNVPNYLEVIKRPMDLTTIKGKMERNEYTTSGEFEEDVRQIFKNCYEYWKEGDPIYTQCQNLENYFNQQWNTRHKYAPSIKHEVID</sequence>
<dbReference type="PANTHER" id="PTHR22880:SF225">
    <property type="entry name" value="BROMODOMAIN-CONTAINING PROTEIN BET-1-RELATED"/>
    <property type="match status" value="1"/>
</dbReference>
<evidence type="ECO:0000259" key="4">
    <source>
        <dbReference type="PROSITE" id="PS50014"/>
    </source>
</evidence>
<dbReference type="InterPro" id="IPR011333">
    <property type="entry name" value="SKP1/BTB/POZ_sf"/>
</dbReference>
<dbReference type="PRINTS" id="PR00503">
    <property type="entry name" value="BROMODOMAIN"/>
</dbReference>
<feature type="compositionally biased region" description="Polar residues" evidence="3">
    <location>
        <begin position="59"/>
        <end position="70"/>
    </location>
</feature>
<proteinExistence type="predicted"/>
<dbReference type="SUPFAM" id="SSF54695">
    <property type="entry name" value="POZ domain"/>
    <property type="match status" value="1"/>
</dbReference>
<reference evidence="6" key="1">
    <citation type="submission" date="2021-02" db="EMBL/GenBank/DDBJ databases">
        <title>Genome sequence Cadophora malorum strain M34.</title>
        <authorList>
            <person name="Stefanovic E."/>
            <person name="Vu D."/>
            <person name="Scully C."/>
            <person name="Dijksterhuis J."/>
            <person name="Roader J."/>
            <person name="Houbraken J."/>
        </authorList>
    </citation>
    <scope>NUCLEOTIDE SEQUENCE</scope>
    <source>
        <strain evidence="6">M34</strain>
    </source>
</reference>
<dbReference type="CDD" id="cd18186">
    <property type="entry name" value="BTB_POZ_ZBTB_KLHL-like"/>
    <property type="match status" value="1"/>
</dbReference>
<feature type="region of interest" description="Disordered" evidence="3">
    <location>
        <begin position="59"/>
        <end position="91"/>
    </location>
</feature>
<accession>A0A8H7TFD1</accession>
<dbReference type="OrthoDB" id="21449at2759"/>
<dbReference type="Pfam" id="PF00439">
    <property type="entry name" value="Bromodomain"/>
    <property type="match status" value="1"/>
</dbReference>
<dbReference type="PROSITE" id="PS50097">
    <property type="entry name" value="BTB"/>
    <property type="match status" value="1"/>
</dbReference>
<feature type="domain" description="Bromo" evidence="4">
    <location>
        <begin position="405"/>
        <end position="477"/>
    </location>
</feature>
<evidence type="ECO:0000259" key="5">
    <source>
        <dbReference type="PROSITE" id="PS50097"/>
    </source>
</evidence>
<dbReference type="GO" id="GO:0006338">
    <property type="term" value="P:chromatin remodeling"/>
    <property type="evidence" value="ECO:0007669"/>
    <property type="project" value="TreeGrafter"/>
</dbReference>
<feature type="region of interest" description="Disordered" evidence="3">
    <location>
        <begin position="1"/>
        <end position="39"/>
    </location>
</feature>
<evidence type="ECO:0000256" key="1">
    <source>
        <dbReference type="ARBA" id="ARBA00023117"/>
    </source>
</evidence>
<dbReference type="Gene3D" id="1.20.920.10">
    <property type="entry name" value="Bromodomain-like"/>
    <property type="match status" value="1"/>
</dbReference>
<dbReference type="EMBL" id="JAFJYH010000124">
    <property type="protein sequence ID" value="KAG4418627.1"/>
    <property type="molecule type" value="Genomic_DNA"/>
</dbReference>
<evidence type="ECO:0000256" key="3">
    <source>
        <dbReference type="SAM" id="MobiDB-lite"/>
    </source>
</evidence>
<dbReference type="SUPFAM" id="SSF47370">
    <property type="entry name" value="Bromodomain"/>
    <property type="match status" value="1"/>
</dbReference>
<dbReference type="SMART" id="SM00297">
    <property type="entry name" value="BROMO"/>
    <property type="match status" value="1"/>
</dbReference>
<dbReference type="Pfam" id="PF00651">
    <property type="entry name" value="BTB"/>
    <property type="match status" value="1"/>
</dbReference>
<gene>
    <name evidence="6" type="ORF">IFR04_008252</name>
</gene>
<dbReference type="PANTHER" id="PTHR22880">
    <property type="entry name" value="FALZ-RELATED BROMODOMAIN-CONTAINING PROTEINS"/>
    <property type="match status" value="1"/>
</dbReference>